<evidence type="ECO:0000256" key="1">
    <source>
        <dbReference type="SAM" id="MobiDB-lite"/>
    </source>
</evidence>
<feature type="domain" description="Ig-like" evidence="3">
    <location>
        <begin position="519"/>
        <end position="617"/>
    </location>
</feature>
<gene>
    <name evidence="4" type="ORF">M513_01891</name>
    <name evidence="5" type="ORF">M514_01891</name>
</gene>
<evidence type="ECO:0000256" key="2">
    <source>
        <dbReference type="SAM" id="Phobius"/>
    </source>
</evidence>
<dbReference type="AlphaFoldDB" id="A0A085MJI4"/>
<evidence type="ECO:0000313" key="5">
    <source>
        <dbReference type="EMBL" id="KFD72770.1"/>
    </source>
</evidence>
<dbReference type="InterPro" id="IPR013783">
    <property type="entry name" value="Ig-like_fold"/>
</dbReference>
<keyword evidence="2" id="KW-0472">Membrane</keyword>
<dbReference type="InterPro" id="IPR036179">
    <property type="entry name" value="Ig-like_dom_sf"/>
</dbReference>
<keyword evidence="6" id="KW-1185">Reference proteome</keyword>
<evidence type="ECO:0000313" key="6">
    <source>
        <dbReference type="Proteomes" id="UP000030764"/>
    </source>
</evidence>
<dbReference type="Proteomes" id="UP000030758">
    <property type="component" value="Unassembled WGS sequence"/>
</dbReference>
<feature type="transmembrane region" description="Helical" evidence="2">
    <location>
        <begin position="627"/>
        <end position="648"/>
    </location>
</feature>
<evidence type="ECO:0000313" key="4">
    <source>
        <dbReference type="EMBL" id="KFD57380.1"/>
    </source>
</evidence>
<name>A0A085MJI4_9BILA</name>
<dbReference type="InterPro" id="IPR007110">
    <property type="entry name" value="Ig-like_dom"/>
</dbReference>
<sequence length="707" mass="81341">MVQGQLSCACIIAFICLYLSMVSGRDVLGLLFGNFSRIFHYHMESRKCKTAVPFVANFTRPYYFLNQSEVVFHQEVWSRILLYTLTDEATLFDFIRLDIINTNPPYFHKAGTERMWVKPPLPLETDPEKIMSQMDFARLRYYHKNYYKRFRDIELSRLQLVNCDELWLHPATLQHYSVKFVAAEAPFKVPCQVCTKKRYSSNIRNVFFKCSIKAFIEVDKGGESTSSCQPFYQHAWDIEKKIAGNPAMSIVEQMYGDQLRDGGGFYLHFFPLNEKVYGLSDSAKADLVAFSSGIFYCKEGQEGEDVLYPEAEVIQVVDIVSFKQAKKYDTYKEFIHVPLNSTCGVPLNLQYHIIWQNAERCCSPRDGDERVKFGIVTVRKIDPTKTIFWDTAPINRASVVPTAEKFDGYLESLGLIDIALSLPFFYDYGIRISCTYARELHFEYIMRKLLHPPMPSSGVLYYSQNCEQSDKDTYADCLKDSVPKRRPQYLEKEKKKKKKKDKLSTGPSSRSDIDSSCIPCTIPRDMHRVIERKGNLQVEFRLHQHIIVSCVDPGKKLPDVQSITWQKDKGHVIRKCRGLNKTFVINGELHVHAATLEDVGTYICKVKGKQSKTARLSLASGKWISDFWFYFCIIVPGTLLILGLLIWCQIIPDCCLKSTGVGLVAQMALDYGRDMMQLKKEEKEAQGLEKTKLYVARQLARNRRVPA</sequence>
<dbReference type="CDD" id="cd00096">
    <property type="entry name" value="Ig"/>
    <property type="match status" value="1"/>
</dbReference>
<reference evidence="4 6" key="1">
    <citation type="journal article" date="2014" name="Nat. Genet.">
        <title>Genome and transcriptome of the porcine whipworm Trichuris suis.</title>
        <authorList>
            <person name="Jex A.R."/>
            <person name="Nejsum P."/>
            <person name="Schwarz E.M."/>
            <person name="Hu L."/>
            <person name="Young N.D."/>
            <person name="Hall R.S."/>
            <person name="Korhonen P.K."/>
            <person name="Liao S."/>
            <person name="Thamsborg S."/>
            <person name="Xia J."/>
            <person name="Xu P."/>
            <person name="Wang S."/>
            <person name="Scheerlinck J.P."/>
            <person name="Hofmann A."/>
            <person name="Sternberg P.W."/>
            <person name="Wang J."/>
            <person name="Gasser R.B."/>
        </authorList>
    </citation>
    <scope>NUCLEOTIDE SEQUENCE [LARGE SCALE GENOMIC DNA]</scope>
    <source>
        <strain evidence="5">DCEP-RM93F</strain>
        <strain evidence="4">DCEP-RM93M</strain>
    </source>
</reference>
<evidence type="ECO:0000259" key="3">
    <source>
        <dbReference type="PROSITE" id="PS50835"/>
    </source>
</evidence>
<dbReference type="EMBL" id="KL363189">
    <property type="protein sequence ID" value="KFD57380.1"/>
    <property type="molecule type" value="Genomic_DNA"/>
</dbReference>
<proteinExistence type="predicted"/>
<keyword evidence="2" id="KW-0812">Transmembrane</keyword>
<dbReference type="SUPFAM" id="SSF48726">
    <property type="entry name" value="Immunoglobulin"/>
    <property type="match status" value="1"/>
</dbReference>
<dbReference type="PROSITE" id="PS50835">
    <property type="entry name" value="IG_LIKE"/>
    <property type="match status" value="1"/>
</dbReference>
<keyword evidence="2" id="KW-1133">Transmembrane helix</keyword>
<organism evidence="4 6">
    <name type="scientific">Trichuris suis</name>
    <name type="common">pig whipworm</name>
    <dbReference type="NCBI Taxonomy" id="68888"/>
    <lineage>
        <taxon>Eukaryota</taxon>
        <taxon>Metazoa</taxon>
        <taxon>Ecdysozoa</taxon>
        <taxon>Nematoda</taxon>
        <taxon>Enoplea</taxon>
        <taxon>Dorylaimia</taxon>
        <taxon>Trichinellida</taxon>
        <taxon>Trichuridae</taxon>
        <taxon>Trichuris</taxon>
    </lineage>
</organism>
<dbReference type="Proteomes" id="UP000030764">
    <property type="component" value="Unassembled WGS sequence"/>
</dbReference>
<feature type="region of interest" description="Disordered" evidence="1">
    <location>
        <begin position="488"/>
        <end position="516"/>
    </location>
</feature>
<dbReference type="EMBL" id="KL367476">
    <property type="protein sequence ID" value="KFD72770.1"/>
    <property type="molecule type" value="Genomic_DNA"/>
</dbReference>
<protein>
    <recommendedName>
        <fullName evidence="3">Ig-like domain-containing protein</fullName>
    </recommendedName>
</protein>
<accession>A0A085MJI4</accession>
<dbReference type="Gene3D" id="2.60.40.10">
    <property type="entry name" value="Immunoglobulins"/>
    <property type="match status" value="1"/>
</dbReference>